<proteinExistence type="predicted"/>
<comment type="caution">
    <text evidence="1">The sequence shown here is derived from an EMBL/GenBank/DDBJ whole genome shotgun (WGS) entry which is preliminary data.</text>
</comment>
<gene>
    <name evidence="1" type="ORF">E2C01_023463</name>
</gene>
<name>A0A5B7EB73_PORTR</name>
<organism evidence="1 2">
    <name type="scientific">Portunus trituberculatus</name>
    <name type="common">Swimming crab</name>
    <name type="synonym">Neptunus trituberculatus</name>
    <dbReference type="NCBI Taxonomy" id="210409"/>
    <lineage>
        <taxon>Eukaryota</taxon>
        <taxon>Metazoa</taxon>
        <taxon>Ecdysozoa</taxon>
        <taxon>Arthropoda</taxon>
        <taxon>Crustacea</taxon>
        <taxon>Multicrustacea</taxon>
        <taxon>Malacostraca</taxon>
        <taxon>Eumalacostraca</taxon>
        <taxon>Eucarida</taxon>
        <taxon>Decapoda</taxon>
        <taxon>Pleocyemata</taxon>
        <taxon>Brachyura</taxon>
        <taxon>Eubrachyura</taxon>
        <taxon>Portunoidea</taxon>
        <taxon>Portunidae</taxon>
        <taxon>Portuninae</taxon>
        <taxon>Portunus</taxon>
    </lineage>
</organism>
<evidence type="ECO:0000313" key="1">
    <source>
        <dbReference type="EMBL" id="MPC30203.1"/>
    </source>
</evidence>
<dbReference type="AlphaFoldDB" id="A0A5B7EB73"/>
<accession>A0A5B7EB73</accession>
<keyword evidence="2" id="KW-1185">Reference proteome</keyword>
<evidence type="ECO:0000313" key="2">
    <source>
        <dbReference type="Proteomes" id="UP000324222"/>
    </source>
</evidence>
<dbReference type="EMBL" id="VSRR010002211">
    <property type="protein sequence ID" value="MPC30203.1"/>
    <property type="molecule type" value="Genomic_DNA"/>
</dbReference>
<sequence>MFRAGIAQKLSHWLSTSKPHLFHLVQHHSRRSSLNHLNLLFLSSTDRSLTPHISTTSLLDLLSCHLTSATYVSILWSKLLEYGVLSSLKHYTSTGKEEFEYSK</sequence>
<protein>
    <submittedName>
        <fullName evidence="1">Uncharacterized protein</fullName>
    </submittedName>
</protein>
<dbReference type="Proteomes" id="UP000324222">
    <property type="component" value="Unassembled WGS sequence"/>
</dbReference>
<reference evidence="1 2" key="1">
    <citation type="submission" date="2019-05" db="EMBL/GenBank/DDBJ databases">
        <title>Another draft genome of Portunus trituberculatus and its Hox gene families provides insights of decapod evolution.</title>
        <authorList>
            <person name="Jeong J.-H."/>
            <person name="Song I."/>
            <person name="Kim S."/>
            <person name="Choi T."/>
            <person name="Kim D."/>
            <person name="Ryu S."/>
            <person name="Kim W."/>
        </authorList>
    </citation>
    <scope>NUCLEOTIDE SEQUENCE [LARGE SCALE GENOMIC DNA]</scope>
    <source>
        <tissue evidence="1">Muscle</tissue>
    </source>
</reference>